<dbReference type="EMBL" id="JARKIF010000007">
    <property type="protein sequence ID" value="KAJ7635173.1"/>
    <property type="molecule type" value="Genomic_DNA"/>
</dbReference>
<dbReference type="Proteomes" id="UP001221142">
    <property type="component" value="Unassembled WGS sequence"/>
</dbReference>
<proteinExistence type="predicted"/>
<accession>A0AAD7C006</accession>
<keyword evidence="1" id="KW-0732">Signal</keyword>
<feature type="signal peptide" evidence="1">
    <location>
        <begin position="1"/>
        <end position="21"/>
    </location>
</feature>
<evidence type="ECO:0000313" key="2">
    <source>
        <dbReference type="EMBL" id="KAJ7635173.1"/>
    </source>
</evidence>
<reference evidence="2" key="1">
    <citation type="submission" date="2023-03" db="EMBL/GenBank/DDBJ databases">
        <title>Massive genome expansion in bonnet fungi (Mycena s.s.) driven by repeated elements and novel gene families across ecological guilds.</title>
        <authorList>
            <consortium name="Lawrence Berkeley National Laboratory"/>
            <person name="Harder C.B."/>
            <person name="Miyauchi S."/>
            <person name="Viragh M."/>
            <person name="Kuo A."/>
            <person name="Thoen E."/>
            <person name="Andreopoulos B."/>
            <person name="Lu D."/>
            <person name="Skrede I."/>
            <person name="Drula E."/>
            <person name="Henrissat B."/>
            <person name="Morin E."/>
            <person name="Kohler A."/>
            <person name="Barry K."/>
            <person name="LaButti K."/>
            <person name="Morin E."/>
            <person name="Salamov A."/>
            <person name="Lipzen A."/>
            <person name="Mereny Z."/>
            <person name="Hegedus B."/>
            <person name="Baldrian P."/>
            <person name="Stursova M."/>
            <person name="Weitz H."/>
            <person name="Taylor A."/>
            <person name="Grigoriev I.V."/>
            <person name="Nagy L.G."/>
            <person name="Martin F."/>
            <person name="Kauserud H."/>
        </authorList>
    </citation>
    <scope>NUCLEOTIDE SEQUENCE</scope>
    <source>
        <strain evidence="2">9284</strain>
    </source>
</reference>
<keyword evidence="3" id="KW-1185">Reference proteome</keyword>
<name>A0AAD7C006_9AGAR</name>
<evidence type="ECO:0000256" key="1">
    <source>
        <dbReference type="SAM" id="SignalP"/>
    </source>
</evidence>
<sequence length="134" mass="14717">MRSQHAFPLFLTLASSRPVDADTVAALIAPRTTSALRYIVTHHFTMSPDVKYIAGIPEHYGTLFSVLDNAVVGPERALTFWCVIRVSRAAESIGERMSCMMDACGSGKRTAGNRYRYRTDMGTVAGSAEINSLW</sequence>
<feature type="chain" id="PRO_5041984810" evidence="1">
    <location>
        <begin position="22"/>
        <end position="134"/>
    </location>
</feature>
<gene>
    <name evidence="2" type="ORF">FB45DRAFT_910976</name>
</gene>
<protein>
    <submittedName>
        <fullName evidence="2">Uncharacterized protein</fullName>
    </submittedName>
</protein>
<dbReference type="AlphaFoldDB" id="A0AAD7C006"/>
<evidence type="ECO:0000313" key="3">
    <source>
        <dbReference type="Proteomes" id="UP001221142"/>
    </source>
</evidence>
<comment type="caution">
    <text evidence="2">The sequence shown here is derived from an EMBL/GenBank/DDBJ whole genome shotgun (WGS) entry which is preliminary data.</text>
</comment>
<organism evidence="2 3">
    <name type="scientific">Roridomyces roridus</name>
    <dbReference type="NCBI Taxonomy" id="1738132"/>
    <lineage>
        <taxon>Eukaryota</taxon>
        <taxon>Fungi</taxon>
        <taxon>Dikarya</taxon>
        <taxon>Basidiomycota</taxon>
        <taxon>Agaricomycotina</taxon>
        <taxon>Agaricomycetes</taxon>
        <taxon>Agaricomycetidae</taxon>
        <taxon>Agaricales</taxon>
        <taxon>Marasmiineae</taxon>
        <taxon>Mycenaceae</taxon>
        <taxon>Roridomyces</taxon>
    </lineage>
</organism>